<feature type="transmembrane region" description="Helical" evidence="8">
    <location>
        <begin position="290"/>
        <end position="308"/>
    </location>
</feature>
<proteinExistence type="inferred from homology"/>
<feature type="transmembrane region" description="Helical" evidence="8">
    <location>
        <begin position="178"/>
        <end position="196"/>
    </location>
</feature>
<dbReference type="GO" id="GO:0005886">
    <property type="term" value="C:plasma membrane"/>
    <property type="evidence" value="ECO:0007669"/>
    <property type="project" value="UniProtKB-SubCell"/>
</dbReference>
<feature type="domain" description="Major facilitator superfamily (MFS) profile" evidence="9">
    <location>
        <begin position="23"/>
        <end position="408"/>
    </location>
</feature>
<feature type="transmembrane region" description="Helical" evidence="8">
    <location>
        <begin position="89"/>
        <end position="108"/>
    </location>
</feature>
<dbReference type="STRING" id="768706.Desor_3936"/>
<dbReference type="AlphaFoldDB" id="G7WDY3"/>
<evidence type="ECO:0000256" key="4">
    <source>
        <dbReference type="ARBA" id="ARBA00022475"/>
    </source>
</evidence>
<keyword evidence="11" id="KW-1185">Reference proteome</keyword>
<dbReference type="InterPro" id="IPR036259">
    <property type="entry name" value="MFS_trans_sf"/>
</dbReference>
<evidence type="ECO:0000256" key="3">
    <source>
        <dbReference type="ARBA" id="ARBA00022448"/>
    </source>
</evidence>
<evidence type="ECO:0000313" key="11">
    <source>
        <dbReference type="Proteomes" id="UP000006346"/>
    </source>
</evidence>
<comment type="subcellular location">
    <subcellularLocation>
        <location evidence="1 8">Cell membrane</location>
        <topology evidence="1 8">Multi-pass membrane protein</topology>
    </subcellularLocation>
</comment>
<keyword evidence="7 8" id="KW-0472">Membrane</keyword>
<dbReference type="GO" id="GO:1990961">
    <property type="term" value="P:xenobiotic detoxification by transmembrane export across the plasma membrane"/>
    <property type="evidence" value="ECO:0007669"/>
    <property type="project" value="InterPro"/>
</dbReference>
<dbReference type="Pfam" id="PF07690">
    <property type="entry name" value="MFS_1"/>
    <property type="match status" value="1"/>
</dbReference>
<protein>
    <recommendedName>
        <fullName evidence="8">Bcr/CflA family efflux transporter</fullName>
    </recommendedName>
</protein>
<reference evidence="11" key="1">
    <citation type="submission" date="2011-11" db="EMBL/GenBank/DDBJ databases">
        <title>Complete sequence of Desulfosporosinus orientis DSM 765.</title>
        <authorList>
            <person name="Lucas S."/>
            <person name="Han J."/>
            <person name="Lapidus A."/>
            <person name="Cheng J.-F."/>
            <person name="Goodwin L."/>
            <person name="Pitluck S."/>
            <person name="Peters L."/>
            <person name="Ovchinnikova G."/>
            <person name="Teshima H."/>
            <person name="Detter J.C."/>
            <person name="Han C."/>
            <person name="Tapia R."/>
            <person name="Land M."/>
            <person name="Hauser L."/>
            <person name="Kyrpides N."/>
            <person name="Ivanova N."/>
            <person name="Pagani I."/>
            <person name="Pester M."/>
            <person name="Spring S."/>
            <person name="Ollivier B."/>
            <person name="Rattei T."/>
            <person name="Klenk H.-P."/>
            <person name="Wagner M."/>
            <person name="Loy A."/>
            <person name="Woyke T."/>
        </authorList>
    </citation>
    <scope>NUCLEOTIDE SEQUENCE [LARGE SCALE GENOMIC DNA]</scope>
    <source>
        <strain evidence="11">ATCC 19365 / DSM 765 / NCIMB 8382 / VKM B-1628</strain>
    </source>
</reference>
<reference evidence="10 11" key="2">
    <citation type="journal article" date="2012" name="J. Bacteriol.">
        <title>Complete genome sequences of Desulfosporosinus orientis DSM765T, Desulfosporosinus youngiae DSM17734T, Desulfosporosinus meridiei DSM13257T, and Desulfosporosinus acidiphilus DSM22704T.</title>
        <authorList>
            <person name="Pester M."/>
            <person name="Brambilla E."/>
            <person name="Alazard D."/>
            <person name="Rattei T."/>
            <person name="Weinmaier T."/>
            <person name="Han J."/>
            <person name="Lucas S."/>
            <person name="Lapidus A."/>
            <person name="Cheng J.F."/>
            <person name="Goodwin L."/>
            <person name="Pitluck S."/>
            <person name="Peters L."/>
            <person name="Ovchinnikova G."/>
            <person name="Teshima H."/>
            <person name="Detter J.C."/>
            <person name="Han C.S."/>
            <person name="Tapia R."/>
            <person name="Land M.L."/>
            <person name="Hauser L."/>
            <person name="Kyrpides N.C."/>
            <person name="Ivanova N.N."/>
            <person name="Pagani I."/>
            <person name="Huntmann M."/>
            <person name="Wei C.L."/>
            <person name="Davenport K.W."/>
            <person name="Daligault H."/>
            <person name="Chain P.S."/>
            <person name="Chen A."/>
            <person name="Mavromatis K."/>
            <person name="Markowitz V."/>
            <person name="Szeto E."/>
            <person name="Mikhailova N."/>
            <person name="Pati A."/>
            <person name="Wagner M."/>
            <person name="Woyke T."/>
            <person name="Ollivier B."/>
            <person name="Klenk H.P."/>
            <person name="Spring S."/>
            <person name="Loy A."/>
        </authorList>
    </citation>
    <scope>NUCLEOTIDE SEQUENCE [LARGE SCALE GENOMIC DNA]</scope>
    <source>
        <strain evidence="11">ATCC 19365 / DSM 765 / NCIMB 8382 / VKM B-1628</strain>
    </source>
</reference>
<dbReference type="GO" id="GO:0042910">
    <property type="term" value="F:xenobiotic transmembrane transporter activity"/>
    <property type="evidence" value="ECO:0007669"/>
    <property type="project" value="InterPro"/>
</dbReference>
<dbReference type="HOGENOM" id="CLU_001265_47_0_9"/>
<dbReference type="PROSITE" id="PS50850">
    <property type="entry name" value="MFS"/>
    <property type="match status" value="1"/>
</dbReference>
<dbReference type="RefSeq" id="WP_014186188.1">
    <property type="nucleotide sequence ID" value="NC_016584.1"/>
</dbReference>
<dbReference type="InterPro" id="IPR020846">
    <property type="entry name" value="MFS_dom"/>
</dbReference>
<evidence type="ECO:0000256" key="1">
    <source>
        <dbReference type="ARBA" id="ARBA00004651"/>
    </source>
</evidence>
<keyword evidence="3 8" id="KW-0813">Transport</keyword>
<evidence type="ECO:0000256" key="8">
    <source>
        <dbReference type="RuleBase" id="RU365088"/>
    </source>
</evidence>
<feature type="transmembrane region" description="Helical" evidence="8">
    <location>
        <begin position="147"/>
        <end position="172"/>
    </location>
</feature>
<dbReference type="Gene3D" id="1.20.1720.10">
    <property type="entry name" value="Multidrug resistance protein D"/>
    <property type="match status" value="1"/>
</dbReference>
<feature type="transmembrane region" description="Helical" evidence="8">
    <location>
        <begin position="260"/>
        <end position="278"/>
    </location>
</feature>
<feature type="transmembrane region" description="Helical" evidence="8">
    <location>
        <begin position="346"/>
        <end position="368"/>
    </location>
</feature>
<feature type="transmembrane region" description="Helical" evidence="8">
    <location>
        <begin position="21"/>
        <end position="38"/>
    </location>
</feature>
<gene>
    <name evidence="10" type="ordered locus">Desor_3936</name>
</gene>
<evidence type="ECO:0000259" key="9">
    <source>
        <dbReference type="PROSITE" id="PS50850"/>
    </source>
</evidence>
<keyword evidence="4 8" id="KW-1003">Cell membrane</keyword>
<feature type="transmembrane region" description="Helical" evidence="8">
    <location>
        <begin position="380"/>
        <end position="397"/>
    </location>
</feature>
<evidence type="ECO:0000256" key="7">
    <source>
        <dbReference type="ARBA" id="ARBA00023136"/>
    </source>
</evidence>
<sequence>MISNMDETAVKLKTQKYLGEKGLIVLVAFLSAFIPLSTDLYLPALPRMAATFQAAPSLINLTLIMFFIFYAAGSLFWGPLSDKYGRKPILLIGLVIYTAASALCAFAGNVYLLILFRIFQAIASGAATSVAQAIVKDSYSGEKRVSVLAVVTSMAMISPIVAPVVGAIILSFTSWRGVFLFLAVIGLVVIAAVIAMEETIDGLSTAGVLESLGRLGVVAKNPGFMSLLLTFSLMGIPMMSFISSSSYIYVNQFGLSEQVYSYFFAANAFFMVIGPLLYMRSTRLIKPIKLISLSFFVACISGLLISTIGVSSPWMFGLSLIPATLAGSITRPPSANLMLEQQKGDTGAVVSLMSFAFTVFGSIGMIIISLDWADRVKVMGILYFIFAAASLISWSLLSKKAFVQKVLH</sequence>
<keyword evidence="5 8" id="KW-0812">Transmembrane</keyword>
<name>G7WDY3_DESOD</name>
<comment type="caution">
    <text evidence="8">Lacks conserved residue(s) required for the propagation of feature annotation.</text>
</comment>
<accession>G7WDY3</accession>
<dbReference type="PANTHER" id="PTHR23502:SF132">
    <property type="entry name" value="POLYAMINE TRANSPORTER 2-RELATED"/>
    <property type="match status" value="1"/>
</dbReference>
<dbReference type="KEGG" id="dor:Desor_3936"/>
<dbReference type="InterPro" id="IPR011701">
    <property type="entry name" value="MFS"/>
</dbReference>
<dbReference type="OrthoDB" id="9800416at2"/>
<feature type="transmembrane region" description="Helical" evidence="8">
    <location>
        <begin position="224"/>
        <end position="248"/>
    </location>
</feature>
<feature type="transmembrane region" description="Helical" evidence="8">
    <location>
        <begin position="114"/>
        <end position="135"/>
    </location>
</feature>
<keyword evidence="6 8" id="KW-1133">Transmembrane helix</keyword>
<dbReference type="eggNOG" id="COG2814">
    <property type="taxonomic scope" value="Bacteria"/>
</dbReference>
<organism evidence="10 11">
    <name type="scientific">Desulfosporosinus orientis (strain ATCC 19365 / DSM 765 / NCIMB 8382 / VKM B-1628 / Singapore I)</name>
    <name type="common">Desulfotomaculum orientis</name>
    <dbReference type="NCBI Taxonomy" id="768706"/>
    <lineage>
        <taxon>Bacteria</taxon>
        <taxon>Bacillati</taxon>
        <taxon>Bacillota</taxon>
        <taxon>Clostridia</taxon>
        <taxon>Eubacteriales</taxon>
        <taxon>Desulfitobacteriaceae</taxon>
        <taxon>Desulfosporosinus</taxon>
    </lineage>
</organism>
<dbReference type="NCBIfam" id="TIGR00710">
    <property type="entry name" value="efflux_Bcr_CflA"/>
    <property type="match status" value="1"/>
</dbReference>
<dbReference type="EMBL" id="CP003108">
    <property type="protein sequence ID" value="AET69381.1"/>
    <property type="molecule type" value="Genomic_DNA"/>
</dbReference>
<evidence type="ECO:0000256" key="5">
    <source>
        <dbReference type="ARBA" id="ARBA00022692"/>
    </source>
</evidence>
<evidence type="ECO:0000256" key="6">
    <source>
        <dbReference type="ARBA" id="ARBA00022989"/>
    </source>
</evidence>
<evidence type="ECO:0000313" key="10">
    <source>
        <dbReference type="EMBL" id="AET69381.1"/>
    </source>
</evidence>
<dbReference type="PANTHER" id="PTHR23502">
    <property type="entry name" value="MAJOR FACILITATOR SUPERFAMILY"/>
    <property type="match status" value="1"/>
</dbReference>
<evidence type="ECO:0000256" key="2">
    <source>
        <dbReference type="ARBA" id="ARBA00006236"/>
    </source>
</evidence>
<dbReference type="PATRIC" id="fig|768706.3.peg.3982"/>
<dbReference type="Proteomes" id="UP000006346">
    <property type="component" value="Chromosome"/>
</dbReference>
<feature type="transmembrane region" description="Helical" evidence="8">
    <location>
        <begin position="58"/>
        <end position="77"/>
    </location>
</feature>
<comment type="similarity">
    <text evidence="2 8">Belongs to the major facilitator superfamily. Bcr/CmlA family.</text>
</comment>
<dbReference type="InterPro" id="IPR004812">
    <property type="entry name" value="Efflux_drug-R_Bcr/CmlA"/>
</dbReference>
<dbReference type="SUPFAM" id="SSF103473">
    <property type="entry name" value="MFS general substrate transporter"/>
    <property type="match status" value="1"/>
</dbReference>